<evidence type="ECO:0000256" key="9">
    <source>
        <dbReference type="ARBA" id="ARBA00023128"/>
    </source>
</evidence>
<proteinExistence type="inferred from homology"/>
<evidence type="ECO:0000256" key="3">
    <source>
        <dbReference type="ARBA" id="ARBA00010261"/>
    </source>
</evidence>
<organism evidence="11">
    <name type="scientific">Spodoptera frugiperda</name>
    <name type="common">Fall armyworm</name>
    <dbReference type="NCBI Taxonomy" id="7108"/>
    <lineage>
        <taxon>Eukaryota</taxon>
        <taxon>Metazoa</taxon>
        <taxon>Ecdysozoa</taxon>
        <taxon>Arthropoda</taxon>
        <taxon>Hexapoda</taxon>
        <taxon>Insecta</taxon>
        <taxon>Pterygota</taxon>
        <taxon>Neoptera</taxon>
        <taxon>Endopterygota</taxon>
        <taxon>Lepidoptera</taxon>
        <taxon>Glossata</taxon>
        <taxon>Ditrysia</taxon>
        <taxon>Noctuoidea</taxon>
        <taxon>Noctuidae</taxon>
        <taxon>Amphipyrinae</taxon>
        <taxon>Spodoptera</taxon>
    </lineage>
</organism>
<keyword evidence="9" id="KW-0496">Mitochondrion</keyword>
<evidence type="ECO:0000256" key="5">
    <source>
        <dbReference type="ARBA" id="ARBA00022448"/>
    </source>
</evidence>
<comment type="function">
    <text evidence="1">Accessory subunit of the mitochondrial membrane respiratory chain NADH dehydrogenase (Complex I), that is believed not to be involved in catalysis. Complex I functions in the transfer of electrons from NADH to the respiratory chain. The immediate electron acceptor for the enzyme is believed to be ubiquinone.</text>
</comment>
<dbReference type="GO" id="GO:0005743">
    <property type="term" value="C:mitochondrial inner membrane"/>
    <property type="evidence" value="ECO:0007669"/>
    <property type="project" value="UniProtKB-SubCell"/>
</dbReference>
<comment type="subcellular location">
    <subcellularLocation>
        <location evidence="2">Mitochondrion inner membrane</location>
        <topology evidence="2">Peripheral membrane protein</topology>
        <orientation evidence="2">Matrix side</orientation>
    </subcellularLocation>
</comment>
<evidence type="ECO:0000256" key="6">
    <source>
        <dbReference type="ARBA" id="ARBA00022660"/>
    </source>
</evidence>
<dbReference type="EMBL" id="ODYU01009642">
    <property type="protein sequence ID" value="SOQ54218.1"/>
    <property type="molecule type" value="Genomic_DNA"/>
</dbReference>
<dbReference type="OrthoDB" id="286811at2759"/>
<evidence type="ECO:0000313" key="12">
    <source>
        <dbReference type="Proteomes" id="UP000829999"/>
    </source>
</evidence>
<evidence type="ECO:0000256" key="10">
    <source>
        <dbReference type="ARBA" id="ARBA00023136"/>
    </source>
</evidence>
<protein>
    <submittedName>
        <fullName evidence="13">NADH dehydrogenase [ubiquinone] 1 alpha subcomplex subunit 5-like</fullName>
    </submittedName>
    <submittedName>
        <fullName evidence="11">SFRICE_010712</fullName>
    </submittedName>
</protein>
<dbReference type="PANTHER" id="PTHR12653">
    <property type="entry name" value="NADH-UBIQUINONE OXIDOREDUCTASE 13 KD-B SUBUNIT"/>
    <property type="match status" value="1"/>
</dbReference>
<dbReference type="GO" id="GO:0022904">
    <property type="term" value="P:respiratory electron transport chain"/>
    <property type="evidence" value="ECO:0007669"/>
    <property type="project" value="InterPro"/>
</dbReference>
<comment type="subunit">
    <text evidence="4">Complex I is composed of 45 different subunits.</text>
</comment>
<dbReference type="Proteomes" id="UP000829999">
    <property type="component" value="Chromosome 16"/>
</dbReference>
<reference evidence="13" key="2">
    <citation type="submission" date="2025-04" db="UniProtKB">
        <authorList>
            <consortium name="RefSeq"/>
        </authorList>
    </citation>
    <scope>IDENTIFICATION</scope>
    <source>
        <tissue evidence="13">Whole larval tissue</tissue>
    </source>
</reference>
<dbReference type="RefSeq" id="XP_035456579.1">
    <property type="nucleotide sequence ID" value="XM_035600686.2"/>
</dbReference>
<keyword evidence="5" id="KW-0813">Transport</keyword>
<dbReference type="GeneID" id="118280577"/>
<evidence type="ECO:0000256" key="4">
    <source>
        <dbReference type="ARBA" id="ARBA00011533"/>
    </source>
</evidence>
<evidence type="ECO:0000256" key="8">
    <source>
        <dbReference type="ARBA" id="ARBA00022982"/>
    </source>
</evidence>
<keyword evidence="12" id="KW-1185">Reference proteome</keyword>
<keyword evidence="10" id="KW-0472">Membrane</keyword>
<keyword evidence="8" id="KW-0249">Electron transport</keyword>
<reference evidence="11" key="1">
    <citation type="submission" date="2016-07" db="EMBL/GenBank/DDBJ databases">
        <authorList>
            <person name="Bretaudeau A."/>
        </authorList>
    </citation>
    <scope>NUCLEOTIDE SEQUENCE</scope>
    <source>
        <strain evidence="11">Rice</strain>
        <tissue evidence="11">Whole body</tissue>
    </source>
</reference>
<accession>A0A2H1WMG4</accession>
<dbReference type="PANTHER" id="PTHR12653:SF0">
    <property type="entry name" value="NADH DEHYDROGENASE [UBIQUINONE] 1 ALPHA SUBCOMPLEX SUBUNIT 5"/>
    <property type="match status" value="1"/>
</dbReference>
<evidence type="ECO:0000256" key="1">
    <source>
        <dbReference type="ARBA" id="ARBA00003195"/>
    </source>
</evidence>
<dbReference type="InterPro" id="IPR006806">
    <property type="entry name" value="NDUFA5"/>
</dbReference>
<keyword evidence="6" id="KW-0679">Respiratory chain</keyword>
<comment type="similarity">
    <text evidence="3">Belongs to the complex I NDUFA5 subunit family.</text>
</comment>
<evidence type="ECO:0000313" key="11">
    <source>
        <dbReference type="EMBL" id="SOQ54218.1"/>
    </source>
</evidence>
<sequence>MVLIKTSTGLVGLAVHPNPSHTLGSLYGKILRIIKKMPYQSAYRKYTEIICNERNKIVKTSKDFLELECKINGGQAEELIVQAENELKLARQMLNWKPWQPLIEKPPPGQWTWPPPKSC</sequence>
<evidence type="ECO:0000256" key="2">
    <source>
        <dbReference type="ARBA" id="ARBA00004443"/>
    </source>
</evidence>
<name>A0A2H1WMG4_SPOFR</name>
<gene>
    <name evidence="13" type="primary">LOC118280577</name>
    <name evidence="11" type="ORF">SFRICE_010712</name>
</gene>
<evidence type="ECO:0000313" key="13">
    <source>
        <dbReference type="RefSeq" id="XP_035456579.1"/>
    </source>
</evidence>
<dbReference type="Pfam" id="PF04716">
    <property type="entry name" value="ETC_C1_NDUFA5"/>
    <property type="match status" value="1"/>
</dbReference>
<evidence type="ECO:0000256" key="7">
    <source>
        <dbReference type="ARBA" id="ARBA00022792"/>
    </source>
</evidence>
<keyword evidence="7" id="KW-0999">Mitochondrion inner membrane</keyword>
<dbReference type="AlphaFoldDB" id="A0A2H1WMG4"/>